<dbReference type="EMBL" id="CP107906">
    <property type="protein sequence ID" value="WUG99240.1"/>
    <property type="molecule type" value="Genomic_DNA"/>
</dbReference>
<evidence type="ECO:0000313" key="2">
    <source>
        <dbReference type="Proteomes" id="UP001341259"/>
    </source>
</evidence>
<dbReference type="RefSeq" id="WP_328347791.1">
    <property type="nucleotide sequence ID" value="NZ_CP107906.1"/>
</dbReference>
<name>A0ABZ1P5W1_STRVL</name>
<organism evidence="1 2">
    <name type="scientific">Streptomyces violaceus</name>
    <name type="common">Streptomyces venezuelae</name>
    <dbReference type="NCBI Taxonomy" id="1936"/>
    <lineage>
        <taxon>Bacteria</taxon>
        <taxon>Bacillati</taxon>
        <taxon>Actinomycetota</taxon>
        <taxon>Actinomycetes</taxon>
        <taxon>Kitasatosporales</taxon>
        <taxon>Streptomycetaceae</taxon>
        <taxon>Streptomyces</taxon>
    </lineage>
</organism>
<keyword evidence="2" id="KW-1185">Reference proteome</keyword>
<dbReference type="Proteomes" id="UP001341259">
    <property type="component" value="Chromosome"/>
</dbReference>
<accession>A0ABZ1P5W1</accession>
<protein>
    <submittedName>
        <fullName evidence="1">Phage portal protein</fullName>
    </submittedName>
</protein>
<gene>
    <name evidence="1" type="ORF">OHB29_04355</name>
</gene>
<evidence type="ECO:0000313" key="1">
    <source>
        <dbReference type="EMBL" id="WUG99240.1"/>
    </source>
</evidence>
<dbReference type="Pfam" id="PF05133">
    <property type="entry name" value="SPP1_portal"/>
    <property type="match status" value="1"/>
</dbReference>
<sequence>MDKDSAVSTARRLLKIRDGEQTRLDRIQRYMSGRHDSVYVPAGARAEYRWLIDRARVNILPLVVTVVAQNMYVDGYRPAGSDENAAPWAIWQANRMDARQHGIHRSVLTYGAAYAVVMPGKPVPVITPFSPRRMTALYADPVNDEWPILAVEDRLENTAKGRRRVVRIYDDQARYTLAGNVDGSQLTPDGDQWLMRHGLGVCPVVRYINTEDLDGDGVVGEIEPLIDTQDQLNMTTFNLLMSQQYAAFRQRWVTGMAPPLDDDGNPIEPFKSRVDGLFVAEDPDTKFGEFGQTDLKGYLDSRESTIRHMATLSQVPPYHLLGQMVNLSAEALAAARDGLDRKTDERESLCGEGHEQTLRLAGLAAGDSRAWEDTAAQVVWRDTSARSLAQTVDALGKLVTMLGVPPQELWEKIPGVTQTDVERWKTTAEQGDSLGRLNGIIEKQMEQLEPPPAEPSPLSDMVL</sequence>
<proteinExistence type="predicted"/>
<reference evidence="1 2" key="1">
    <citation type="submission" date="2022-10" db="EMBL/GenBank/DDBJ databases">
        <title>The complete genomes of actinobacterial strains from the NBC collection.</title>
        <authorList>
            <person name="Joergensen T.S."/>
            <person name="Alvarez Arevalo M."/>
            <person name="Sterndorff E.B."/>
            <person name="Faurdal D."/>
            <person name="Vuksanovic O."/>
            <person name="Mourched A.-S."/>
            <person name="Charusanti P."/>
            <person name="Shaw S."/>
            <person name="Blin K."/>
            <person name="Weber T."/>
        </authorList>
    </citation>
    <scope>NUCLEOTIDE SEQUENCE [LARGE SCALE GENOMIC DNA]</scope>
    <source>
        <strain evidence="1 2">NBC_00456</strain>
    </source>
</reference>
<dbReference type="InterPro" id="IPR021145">
    <property type="entry name" value="Portal_protein_SPP1_Gp6-like"/>
</dbReference>